<comment type="caution">
    <text evidence="4">The sequence shown here is derived from an EMBL/GenBank/DDBJ whole genome shotgun (WGS) entry which is preliminary data.</text>
</comment>
<comment type="similarity">
    <text evidence="1 2">Belongs to the DXO/Dom3Z family.</text>
</comment>
<name>A0A6V7VAU3_MELEN</name>
<evidence type="ECO:0000256" key="1">
    <source>
        <dbReference type="ARBA" id="ARBA00006562"/>
    </source>
</evidence>
<feature type="domain" description="RAI1-like" evidence="3">
    <location>
        <begin position="28"/>
        <end position="186"/>
    </location>
</feature>
<dbReference type="PANTHER" id="PTHR12395">
    <property type="entry name" value="DOM-3 RELATED"/>
    <property type="match status" value="1"/>
</dbReference>
<comment type="subcellular location">
    <subcellularLocation>
        <location evidence="2">Nucleus</location>
    </subcellularLocation>
</comment>
<dbReference type="GO" id="GO:0034353">
    <property type="term" value="F:mRNA 5'-diphosphatase activity"/>
    <property type="evidence" value="ECO:0007669"/>
    <property type="project" value="TreeGrafter"/>
</dbReference>
<dbReference type="GO" id="GO:0005634">
    <property type="term" value="C:nucleus"/>
    <property type="evidence" value="ECO:0007669"/>
    <property type="project" value="UniProtKB-SubCell"/>
</dbReference>
<dbReference type="GO" id="GO:0000956">
    <property type="term" value="P:nuclear-transcribed mRNA catabolic process"/>
    <property type="evidence" value="ECO:0007669"/>
    <property type="project" value="TreeGrafter"/>
</dbReference>
<dbReference type="GO" id="GO:0046872">
    <property type="term" value="F:metal ion binding"/>
    <property type="evidence" value="ECO:0007669"/>
    <property type="project" value="UniProtKB-KW"/>
</dbReference>
<dbReference type="GO" id="GO:0003723">
    <property type="term" value="F:RNA binding"/>
    <property type="evidence" value="ECO:0007669"/>
    <property type="project" value="UniProtKB-KW"/>
</dbReference>
<dbReference type="InterPro" id="IPR039039">
    <property type="entry name" value="RAI1-like_fam"/>
</dbReference>
<evidence type="ECO:0000313" key="4">
    <source>
        <dbReference type="EMBL" id="CAD2171361.1"/>
    </source>
</evidence>
<keyword evidence="2" id="KW-0547">Nucleotide-binding</keyword>
<dbReference type="EMBL" id="CAJEWN010000183">
    <property type="protein sequence ID" value="CAD2171361.1"/>
    <property type="molecule type" value="Genomic_DNA"/>
</dbReference>
<dbReference type="GO" id="GO:0110155">
    <property type="term" value="P:NAD-cap decapping"/>
    <property type="evidence" value="ECO:0007669"/>
    <property type="project" value="TreeGrafter"/>
</dbReference>
<dbReference type="PANTHER" id="PTHR12395:SF9">
    <property type="entry name" value="DECAPPING AND EXORIBONUCLEASE PROTEIN"/>
    <property type="match status" value="1"/>
</dbReference>
<comment type="cofactor">
    <cofactor evidence="2">
        <name>a divalent metal cation</name>
        <dbReference type="ChEBI" id="CHEBI:60240"/>
    </cofactor>
</comment>
<protein>
    <recommendedName>
        <fullName evidence="2">Decapping nuclease</fullName>
        <ecNumber evidence="2">3.6.1.-</ecNumber>
    </recommendedName>
</protein>
<dbReference type="OrthoDB" id="5853397at2759"/>
<dbReference type="GO" id="GO:0000166">
    <property type="term" value="F:nucleotide binding"/>
    <property type="evidence" value="ECO:0007669"/>
    <property type="project" value="UniProtKB-KW"/>
</dbReference>
<dbReference type="AlphaFoldDB" id="A0A6V7VAU3"/>
<dbReference type="InterPro" id="IPR013961">
    <property type="entry name" value="RAI1"/>
</dbReference>
<organism evidence="4 5">
    <name type="scientific">Meloidogyne enterolobii</name>
    <name type="common">Root-knot nematode worm</name>
    <name type="synonym">Meloidogyne mayaguensis</name>
    <dbReference type="NCBI Taxonomy" id="390850"/>
    <lineage>
        <taxon>Eukaryota</taxon>
        <taxon>Metazoa</taxon>
        <taxon>Ecdysozoa</taxon>
        <taxon>Nematoda</taxon>
        <taxon>Chromadorea</taxon>
        <taxon>Rhabditida</taxon>
        <taxon>Tylenchina</taxon>
        <taxon>Tylenchomorpha</taxon>
        <taxon>Tylenchoidea</taxon>
        <taxon>Meloidogynidae</taxon>
        <taxon>Meloidogyninae</taxon>
        <taxon>Meloidogyne</taxon>
    </lineage>
</organism>
<accession>A0A6V7VAU3</accession>
<proteinExistence type="inferred from homology"/>
<feature type="domain" description="RAI1-like" evidence="3">
    <location>
        <begin position="214"/>
        <end position="318"/>
    </location>
</feature>
<sequence length="366" mass="41778">MSLSNLPNISSDPLNLLNVDQKTNLLSDPVRVAEFSLDNNRLPVLGRSKARYFYEAVVAKGKKMPIKAKLSDGYNQDIIKEREDDGLIFLTRWISSLAPPNSILKEIIHDCDFVICRGTLLRLMTSCYDSIPHSVGMKLVCCKLKGVYFIREYYTPTRIEKEVNMIDRHNRMCYEAHKFKQLVTTKGKEKGLILRKLFVLSLILLEFLKDPSSNFRIFYGAEIDCIVPSSGQYLGLKTQYKMLGFGQGFTDKVLRWWVQAYLAGIRKLAIGIHENGRLNQVEYLEMSSLANHLSMSGVNVACCFVFLYKFLEAVKKYLDLAPEGFILLSERLPTSTEFNFKLFDPGSAEAAIYEVISNEFKSHGWL</sequence>
<dbReference type="Proteomes" id="UP000580250">
    <property type="component" value="Unassembled WGS sequence"/>
</dbReference>
<keyword evidence="2" id="KW-0378">Hydrolase</keyword>
<gene>
    <name evidence="4" type="ORF">MENT_LOCUS22836</name>
</gene>
<evidence type="ECO:0000256" key="2">
    <source>
        <dbReference type="RuleBase" id="RU367113"/>
    </source>
</evidence>
<evidence type="ECO:0000313" key="5">
    <source>
        <dbReference type="Proteomes" id="UP000580250"/>
    </source>
</evidence>
<keyword evidence="2" id="KW-0540">Nuclease</keyword>
<keyword evidence="2" id="KW-0539">Nucleus</keyword>
<dbReference type="EC" id="3.6.1.-" evidence="2"/>
<comment type="function">
    <text evidence="2">Decapping enzyme for NAD-capped RNAs: specifically hydrolyzes the nicotinamide adenine dinucleotide (NAD) cap from a subset of RNAs by removing the entire NAD moiety from the 5'-end of an NAD-capped RNA.</text>
</comment>
<keyword evidence="2" id="KW-0694">RNA-binding</keyword>
<dbReference type="GO" id="GO:0005829">
    <property type="term" value="C:cytosol"/>
    <property type="evidence" value="ECO:0007669"/>
    <property type="project" value="TreeGrafter"/>
</dbReference>
<dbReference type="Pfam" id="PF08652">
    <property type="entry name" value="RAI1"/>
    <property type="match status" value="2"/>
</dbReference>
<dbReference type="GO" id="GO:0004518">
    <property type="term" value="F:nuclease activity"/>
    <property type="evidence" value="ECO:0007669"/>
    <property type="project" value="UniProtKB-KW"/>
</dbReference>
<evidence type="ECO:0000259" key="3">
    <source>
        <dbReference type="Pfam" id="PF08652"/>
    </source>
</evidence>
<keyword evidence="2" id="KW-0479">Metal-binding</keyword>
<reference evidence="4 5" key="1">
    <citation type="submission" date="2020-08" db="EMBL/GenBank/DDBJ databases">
        <authorList>
            <person name="Koutsovoulos G."/>
            <person name="Danchin GJ E."/>
        </authorList>
    </citation>
    <scope>NUCLEOTIDE SEQUENCE [LARGE SCALE GENOMIC DNA]</scope>
</reference>